<feature type="compositionally biased region" description="Low complexity" evidence="17">
    <location>
        <begin position="930"/>
        <end position="939"/>
    </location>
</feature>
<keyword evidence="3" id="KW-0806">Transcription termination</keyword>
<dbReference type="GO" id="GO:0006364">
    <property type="term" value="P:rRNA processing"/>
    <property type="evidence" value="ECO:0007669"/>
    <property type="project" value="UniProtKB-KW"/>
</dbReference>
<dbReference type="InterPro" id="IPR001878">
    <property type="entry name" value="Znf_CCHC"/>
</dbReference>
<dbReference type="GO" id="GO:0000956">
    <property type="term" value="P:nuclear-transcribed mRNA catabolic process"/>
    <property type="evidence" value="ECO:0007669"/>
    <property type="project" value="TreeGrafter"/>
</dbReference>
<evidence type="ECO:0000313" key="20">
    <source>
        <dbReference type="Proteomes" id="UP000789342"/>
    </source>
</evidence>
<evidence type="ECO:0000256" key="15">
    <source>
        <dbReference type="PIRNR" id="PIRNR037239"/>
    </source>
</evidence>
<dbReference type="InterPro" id="IPR004859">
    <property type="entry name" value="Xrn1_N"/>
</dbReference>
<dbReference type="FunFam" id="3.40.50.12390:FF:000003">
    <property type="entry name" value="5'-3' exoribonuclease"/>
    <property type="match status" value="1"/>
</dbReference>
<dbReference type="PANTHER" id="PTHR12341">
    <property type="entry name" value="5'-&gt;3' EXORIBONUCLEASE"/>
    <property type="match status" value="1"/>
</dbReference>
<dbReference type="InterPro" id="IPR041412">
    <property type="entry name" value="Xrn1_helical"/>
</dbReference>
<dbReference type="Gene3D" id="1.25.40.1050">
    <property type="match status" value="1"/>
</dbReference>
<keyword evidence="8 15" id="KW-0269">Exonuclease</keyword>
<proteinExistence type="inferred from homology"/>
<keyword evidence="7 15" id="KW-0378">Hydrolase</keyword>
<dbReference type="GO" id="GO:0006353">
    <property type="term" value="P:DNA-templated transcription termination"/>
    <property type="evidence" value="ECO:0007669"/>
    <property type="project" value="UniProtKB-KW"/>
</dbReference>
<dbReference type="CDD" id="cd18673">
    <property type="entry name" value="PIN_XRN1-2-like"/>
    <property type="match status" value="1"/>
</dbReference>
<keyword evidence="6 15" id="KW-0540">Nuclease</keyword>
<dbReference type="PIRSF" id="PIRSF037239">
    <property type="entry name" value="Exonuclease_Xrn2"/>
    <property type="match status" value="1"/>
</dbReference>
<keyword evidence="9" id="KW-0805">Transcription regulation</keyword>
<keyword evidence="4" id="KW-0698">rRNA processing</keyword>
<dbReference type="GO" id="GO:0003723">
    <property type="term" value="F:RNA binding"/>
    <property type="evidence" value="ECO:0007669"/>
    <property type="project" value="TreeGrafter"/>
</dbReference>
<dbReference type="Proteomes" id="UP000789342">
    <property type="component" value="Unassembled WGS sequence"/>
</dbReference>
<dbReference type="InterPro" id="IPR017151">
    <property type="entry name" value="Xrn2/3/4"/>
</dbReference>
<feature type="compositionally biased region" description="Polar residues" evidence="17">
    <location>
        <begin position="426"/>
        <end position="437"/>
    </location>
</feature>
<dbReference type="GO" id="GO:0006397">
    <property type="term" value="P:mRNA processing"/>
    <property type="evidence" value="ECO:0007669"/>
    <property type="project" value="UniProtKB-UniRule"/>
</dbReference>
<evidence type="ECO:0000256" key="6">
    <source>
        <dbReference type="ARBA" id="ARBA00022722"/>
    </source>
</evidence>
<dbReference type="AlphaFoldDB" id="A0A9N9C931"/>
<comment type="function">
    <text evidence="13">Possesses 5'-&gt;3' exoribonuclease activity. Required for the processing of nuclear mRNA and rRNA precursors. May promote the termination of transcription by RNA polymerase II. Essential for vegetative cell growth and chromosome segregation.</text>
</comment>
<comment type="similarity">
    <text evidence="2 15">Belongs to the 5'-3' exonuclease family. XRN2/RAT1 subfamily.</text>
</comment>
<dbReference type="Pfam" id="PF03159">
    <property type="entry name" value="XRN_N"/>
    <property type="match status" value="1"/>
</dbReference>
<evidence type="ECO:0000256" key="9">
    <source>
        <dbReference type="ARBA" id="ARBA00023015"/>
    </source>
</evidence>
<feature type="compositionally biased region" description="Polar residues" evidence="17">
    <location>
        <begin position="509"/>
        <end position="521"/>
    </location>
</feature>
<comment type="subcellular location">
    <subcellularLocation>
        <location evidence="1">Nucleus</location>
    </subcellularLocation>
</comment>
<evidence type="ECO:0000256" key="17">
    <source>
        <dbReference type="SAM" id="MobiDB-lite"/>
    </source>
</evidence>
<evidence type="ECO:0000256" key="7">
    <source>
        <dbReference type="ARBA" id="ARBA00022801"/>
    </source>
</evidence>
<feature type="compositionally biased region" description="Basic and acidic residues" evidence="17">
    <location>
        <begin position="951"/>
        <end position="967"/>
    </location>
</feature>
<dbReference type="GO" id="GO:0004534">
    <property type="term" value="F:5'-3' RNA exonuclease activity"/>
    <property type="evidence" value="ECO:0007669"/>
    <property type="project" value="UniProtKB-UniRule"/>
</dbReference>
<evidence type="ECO:0000256" key="2">
    <source>
        <dbReference type="ARBA" id="ARBA00006994"/>
    </source>
</evidence>
<keyword evidence="11" id="KW-0804">Transcription</keyword>
<reference evidence="19" key="1">
    <citation type="submission" date="2021-06" db="EMBL/GenBank/DDBJ databases">
        <authorList>
            <person name="Kallberg Y."/>
            <person name="Tangrot J."/>
            <person name="Rosling A."/>
        </authorList>
    </citation>
    <scope>NUCLEOTIDE SEQUENCE</scope>
    <source>
        <strain evidence="19">CL551</strain>
    </source>
</reference>
<evidence type="ECO:0000256" key="13">
    <source>
        <dbReference type="ARBA" id="ARBA00046137"/>
    </source>
</evidence>
<feature type="region of interest" description="Disordered" evidence="17">
    <location>
        <begin position="404"/>
        <end position="437"/>
    </location>
</feature>
<evidence type="ECO:0000256" key="8">
    <source>
        <dbReference type="ARBA" id="ARBA00022839"/>
    </source>
</evidence>
<evidence type="ECO:0000256" key="11">
    <source>
        <dbReference type="ARBA" id="ARBA00023163"/>
    </source>
</evidence>
<dbReference type="GO" id="GO:0005634">
    <property type="term" value="C:nucleus"/>
    <property type="evidence" value="ECO:0007669"/>
    <property type="project" value="UniProtKB-SubCell"/>
</dbReference>
<evidence type="ECO:0000256" key="1">
    <source>
        <dbReference type="ARBA" id="ARBA00004123"/>
    </source>
</evidence>
<keyword evidence="16" id="KW-0863">Zinc-finger</keyword>
<keyword evidence="16" id="KW-0862">Zinc</keyword>
<protein>
    <recommendedName>
        <fullName evidence="15">5'-3' exoribonuclease</fullName>
        <ecNumber evidence="15">3.1.13.-</ecNumber>
    </recommendedName>
</protein>
<comment type="function">
    <text evidence="15">Possesses 5'-&gt;3' exoribonuclease activity. May promote termination of transcription by RNA polymerase II.</text>
</comment>
<comment type="subunit">
    <text evidence="14">Interacts with RAI1; the interaction is direct, stabilizes RAT1 protein structure and may stimulate its exoribonuclease activity. The interaction also stimulates RAI1 pyrophosphohydrolase activity, probably by recruiting it to mRNA substrates.</text>
</comment>
<feature type="region of interest" description="Disordered" evidence="17">
    <location>
        <begin position="866"/>
        <end position="890"/>
    </location>
</feature>
<feature type="domain" description="CCHC-type" evidence="18">
    <location>
        <begin position="264"/>
        <end position="277"/>
    </location>
</feature>
<sequence>MGVPALFKWLSKKYPKIIEKVIEEIPVEINGVELPVDISKPNPNKVEYDNLYLDMNGIIHPCCNPDDKNAPATEQDMMVEIFKYIERIISIVRPRKILYLAIDGVAPRAKMNQQRSRRFRKARDDRCKLEEKSKEIDKREASGVSIDEELQKKGFDTNCITPGTPFMAYLAKCLRYWIADKLNSDPGWKNLKVILSDASVPGEGEHKVMDFIRAQRASPHHDPNTRHVLYGLDADLIMLSLGTHEPHFKVLREDVFFQEAFRACLICGQIGHQASQCQGHYAKSQSSSSNEKPSKKPYVFLNVETLREYLEIELKTNSQPWPFNIEGAIDDWIFLCFFVGNDFLPHLPSLEIREGAIDTLISIWKRCLPLMGGYMTNSGNVELKRVQYLVTELGKMEDDIFIRRHNNDQRRSTQQHASKRRKIKSDTQNDVLTNSSVLPHLPIGMPLLPVKGVDSELRSKSNQEVVENRQTLRMANLSAARKLKAEMDSSTSSNSAIVHDLASTETTIVSSESYQESTITSKEIHDEELSSLNSENRKRKSEHIDGSQVSSEVEGKGEEAEELPTSNQPDTTEDADVDDPIRLWEPGFKERYYKDKFDIDLPNERFCADLVKSYIEGLCWVLQYYFQGVPSWKWYYPYHYSPFSSDFVNIGDIQISFELGEPFKPFEQLMGVLPADSKDHLPEPCGKLMTDEDSEIIDFYPTDFRIDLNGKKYEWQGVALLPFIEELRLLKAISTVYPLLSPEEIFRNTLGAEILCFSNKHKLYDELCALYSKRKNDEPIPLNPTISDKLIGFVSRDPNCIPESTFYSPLPEKNLLDIVNDRSLSVQYYLPKKTSSNMHKSILLKNVKLDPPILGQEDYELIKYGRGRGRGRGYNNGPPRNHSNYNSRDLPGYQYTYYSNNYYENRDASRHNHYGKGGYPYNMNARGNSRGFGRGNSSNYHAYSGYSQNNHGDRYESQNRHNRDNER</sequence>
<dbReference type="Pfam" id="PF17846">
    <property type="entry name" value="XRN_M"/>
    <property type="match status" value="2"/>
</dbReference>
<evidence type="ECO:0000259" key="18">
    <source>
        <dbReference type="PROSITE" id="PS50158"/>
    </source>
</evidence>
<dbReference type="PROSITE" id="PS50158">
    <property type="entry name" value="ZF_CCHC"/>
    <property type="match status" value="1"/>
</dbReference>
<evidence type="ECO:0000256" key="10">
    <source>
        <dbReference type="ARBA" id="ARBA00023054"/>
    </source>
</evidence>
<dbReference type="FunFam" id="3.40.50.12390:FF:000005">
    <property type="entry name" value="5'-3' exoribonuclease 2"/>
    <property type="match status" value="1"/>
</dbReference>
<dbReference type="OrthoDB" id="372487at2759"/>
<evidence type="ECO:0000256" key="4">
    <source>
        <dbReference type="ARBA" id="ARBA00022552"/>
    </source>
</evidence>
<dbReference type="FunFam" id="1.25.40.1050:FF:000002">
    <property type="entry name" value="5'-3' exoribonuclease"/>
    <property type="match status" value="1"/>
</dbReference>
<dbReference type="PANTHER" id="PTHR12341:SF41">
    <property type="entry name" value="5'-3' EXORIBONUCLEASE 2"/>
    <property type="match status" value="1"/>
</dbReference>
<keyword evidence="20" id="KW-1185">Reference proteome</keyword>
<name>A0A9N9C931_9GLOM</name>
<dbReference type="Gene3D" id="3.40.50.12390">
    <property type="match status" value="2"/>
</dbReference>
<keyword evidence="12" id="KW-0539">Nucleus</keyword>
<dbReference type="EMBL" id="CAJVPV010005719">
    <property type="protein sequence ID" value="CAG8595042.1"/>
    <property type="molecule type" value="Genomic_DNA"/>
</dbReference>
<evidence type="ECO:0000313" key="19">
    <source>
        <dbReference type="EMBL" id="CAG8595042.1"/>
    </source>
</evidence>
<feature type="region of interest" description="Disordered" evidence="17">
    <location>
        <begin position="930"/>
        <end position="967"/>
    </location>
</feature>
<evidence type="ECO:0000256" key="16">
    <source>
        <dbReference type="PROSITE-ProRule" id="PRU00047"/>
    </source>
</evidence>
<evidence type="ECO:0000256" key="3">
    <source>
        <dbReference type="ARBA" id="ARBA00022472"/>
    </source>
</evidence>
<keyword evidence="16" id="KW-0479">Metal-binding</keyword>
<evidence type="ECO:0000256" key="14">
    <source>
        <dbReference type="ARBA" id="ARBA00046943"/>
    </source>
</evidence>
<dbReference type="EC" id="3.1.13.-" evidence="15"/>
<feature type="region of interest" description="Disordered" evidence="17">
    <location>
        <begin position="509"/>
        <end position="579"/>
    </location>
</feature>
<organism evidence="19 20">
    <name type="scientific">Acaulospora morrowiae</name>
    <dbReference type="NCBI Taxonomy" id="94023"/>
    <lineage>
        <taxon>Eukaryota</taxon>
        <taxon>Fungi</taxon>
        <taxon>Fungi incertae sedis</taxon>
        <taxon>Mucoromycota</taxon>
        <taxon>Glomeromycotina</taxon>
        <taxon>Glomeromycetes</taxon>
        <taxon>Diversisporales</taxon>
        <taxon>Acaulosporaceae</taxon>
        <taxon>Acaulospora</taxon>
    </lineage>
</organism>
<keyword evidence="10" id="KW-0175">Coiled coil</keyword>
<evidence type="ECO:0000256" key="12">
    <source>
        <dbReference type="ARBA" id="ARBA00023242"/>
    </source>
</evidence>
<accession>A0A9N9C931</accession>
<gene>
    <name evidence="19" type="ORF">AMORRO_LOCUS7522</name>
</gene>
<dbReference type="InterPro" id="IPR027073">
    <property type="entry name" value="5_3_exoribonuclease"/>
</dbReference>
<dbReference type="GO" id="GO:0008270">
    <property type="term" value="F:zinc ion binding"/>
    <property type="evidence" value="ECO:0007669"/>
    <property type="project" value="UniProtKB-KW"/>
</dbReference>
<comment type="caution">
    <text evidence="19">The sequence shown here is derived from an EMBL/GenBank/DDBJ whole genome shotgun (WGS) entry which is preliminary data.</text>
</comment>
<evidence type="ECO:0000256" key="5">
    <source>
        <dbReference type="ARBA" id="ARBA00022664"/>
    </source>
</evidence>
<keyword evidence="5 15" id="KW-0507">mRNA processing</keyword>